<dbReference type="SMART" id="SM00710">
    <property type="entry name" value="PbH1"/>
    <property type="match status" value="3"/>
</dbReference>
<evidence type="ECO:0000259" key="2">
    <source>
        <dbReference type="SMART" id="SM00458"/>
    </source>
</evidence>
<dbReference type="SUPFAM" id="SSF51126">
    <property type="entry name" value="Pectin lyase-like"/>
    <property type="match status" value="1"/>
</dbReference>
<gene>
    <name evidence="3" type="ORF">C1I92_06115</name>
</gene>
<dbReference type="Gene3D" id="2.10.10.20">
    <property type="entry name" value="Carbohydrate-binding module superfamily 5/12"/>
    <property type="match status" value="1"/>
</dbReference>
<feature type="domain" description="Ricin B lectin" evidence="2">
    <location>
        <begin position="502"/>
        <end position="627"/>
    </location>
</feature>
<keyword evidence="4" id="KW-1185">Reference proteome</keyword>
<dbReference type="InterPro" id="IPR012334">
    <property type="entry name" value="Pectin_lyas_fold"/>
</dbReference>
<name>A0A2W2BBZ6_9ACTN</name>
<evidence type="ECO:0000256" key="1">
    <source>
        <dbReference type="SAM" id="MobiDB-lite"/>
    </source>
</evidence>
<comment type="caution">
    <text evidence="3">The sequence shown here is derived from an EMBL/GenBank/DDBJ whole genome shotgun (WGS) entry which is preliminary data.</text>
</comment>
<dbReference type="InterPro" id="IPR035992">
    <property type="entry name" value="Ricin_B-like_lectins"/>
</dbReference>
<proteinExistence type="predicted"/>
<dbReference type="Proteomes" id="UP000248764">
    <property type="component" value="Unassembled WGS sequence"/>
</dbReference>
<dbReference type="Gene3D" id="2.80.10.50">
    <property type="match status" value="1"/>
</dbReference>
<dbReference type="SUPFAM" id="SSF50370">
    <property type="entry name" value="Ricin B-like lectins"/>
    <property type="match status" value="1"/>
</dbReference>
<protein>
    <recommendedName>
        <fullName evidence="2">Ricin B lectin domain-containing protein</fullName>
    </recommendedName>
</protein>
<evidence type="ECO:0000313" key="4">
    <source>
        <dbReference type="Proteomes" id="UP000248764"/>
    </source>
</evidence>
<dbReference type="SMART" id="SM00458">
    <property type="entry name" value="RICIN"/>
    <property type="match status" value="1"/>
</dbReference>
<dbReference type="Pfam" id="PF00652">
    <property type="entry name" value="Ricin_B_lectin"/>
    <property type="match status" value="1"/>
</dbReference>
<dbReference type="InterPro" id="IPR000772">
    <property type="entry name" value="Ricin_B_lectin"/>
</dbReference>
<dbReference type="CDD" id="cd23451">
    <property type="entry name" value="beta-trefoil_Ricin_laminarinase"/>
    <property type="match status" value="1"/>
</dbReference>
<dbReference type="InterPro" id="IPR011050">
    <property type="entry name" value="Pectin_lyase_fold/virulence"/>
</dbReference>
<dbReference type="Gene3D" id="2.160.20.10">
    <property type="entry name" value="Single-stranded right-handed beta-helix, Pectin lyase-like"/>
    <property type="match status" value="1"/>
</dbReference>
<dbReference type="EMBL" id="POTW01000010">
    <property type="protein sequence ID" value="PZF85151.1"/>
    <property type="molecule type" value="Genomic_DNA"/>
</dbReference>
<evidence type="ECO:0000313" key="3">
    <source>
        <dbReference type="EMBL" id="PZF85151.1"/>
    </source>
</evidence>
<reference evidence="3 4" key="1">
    <citation type="submission" date="2018-01" db="EMBL/GenBank/DDBJ databases">
        <title>Draft genome sequence of Jiangella sp. GTF31.</title>
        <authorList>
            <person name="Sahin N."/>
            <person name="Ay H."/>
            <person name="Saygin H."/>
        </authorList>
    </citation>
    <scope>NUCLEOTIDE SEQUENCE [LARGE SCALE GENOMIC DNA]</scope>
    <source>
        <strain evidence="3 4">GTF31</strain>
    </source>
</reference>
<dbReference type="InterPro" id="IPR006626">
    <property type="entry name" value="PbH1"/>
</dbReference>
<sequence>MLETFTLPGADANGDLNYPNIVSAFPAVDWQDIDRLYIPAGQYRSIHLGGLPLRSAADPLVITNSGGQVRVGGENHPYVFALNGGRNWILTGRYNPVAQTGHTDYRGHADGAWADSQDTYGIVVDDEFSRQGGIGLSISNGASHFELDMIEVRRAEFAGLVMKTDNAGAATMRNVRVHDLYIHDTGSEGIYMGSTQPQPQHTFENVEIYNNRILRTGTEALQVGQAGDQVAVHHNVLGPAATRWRSAFSHWQDGNIQWGQRFGSAAFHDNVVIGTGDLFIEFFPTTVAGDPYSPSDTVTFEDNYFADTSYGGVFTHAGGTGVDVEFTGNTWRGFNFNYNEVYPNVTAPADMFSPADTTSITHRWTDNVIDGPPLQATSRPNVTDTNTTYATVPRVQFRDFMGSYLDADYRRLEWWTDRETLQDGQPVMVYEEGDVVVHGGTLYQALEDNQQVPPGSDASVWQALPQPSDDVRLTVTSPHAGIGVGDNVTGYLVPDPDPVTPSGQIAGIAGKCVTVENGNTANATPIELEPCVTGSAAQTWSLPGDGSIRALGKCLDVQWGLTANGTVIQLYDCIGSGSQQWVEQSDGSLKNPQSNRCLSTTGGSSANGTRLIIWDCLTRADQLWTLP</sequence>
<dbReference type="PROSITE" id="PS50231">
    <property type="entry name" value="RICIN_B_LECTIN"/>
    <property type="match status" value="1"/>
</dbReference>
<accession>A0A2W2BBZ6</accession>
<feature type="compositionally biased region" description="Polar residues" evidence="1">
    <location>
        <begin position="375"/>
        <end position="385"/>
    </location>
</feature>
<feature type="region of interest" description="Disordered" evidence="1">
    <location>
        <begin position="366"/>
        <end position="385"/>
    </location>
</feature>
<dbReference type="AlphaFoldDB" id="A0A2W2BBZ6"/>
<organism evidence="3 4">
    <name type="scientific">Jiangella anatolica</name>
    <dbReference type="NCBI Taxonomy" id="2670374"/>
    <lineage>
        <taxon>Bacteria</taxon>
        <taxon>Bacillati</taxon>
        <taxon>Actinomycetota</taxon>
        <taxon>Actinomycetes</taxon>
        <taxon>Jiangellales</taxon>
        <taxon>Jiangellaceae</taxon>
        <taxon>Jiangella</taxon>
    </lineage>
</organism>